<keyword evidence="2" id="KW-1003">Cell membrane</keyword>
<evidence type="ECO:0000313" key="9">
    <source>
        <dbReference type="Proteomes" id="UP000470470"/>
    </source>
</evidence>
<sequence>MSPTLGWSALDGDRVPLHLASWPDVASVAADRGAGTHAAHPAGHVTAAAGWVLPALVLLLPLVLYGTGCARLAGRGARWPVGRPAAWSAGLACAAAALSPPATAAAGQFPGHVLQHLLLTMAAPLLLSRAAPVTLALRTLPPAPRRLLLRMLHGRWARSLTRPAVVAVLAVAPLYPLYLTSAYASLHDHPLLHAAVHGHMVAAGLLVAWVLVGVDPVPGRPPVATRVVLLLVVAAGHDVLARLVYARADTGLLGDPDAVRAGALLLSYGSAVLEGLLVVVLMADWYRAGGRALRHERRRAAAGGPAAVTRPPLPGSGPGGGSEAGVDVAGTPADGPAGVLPGGPGGRPVAADGSPGTAVGATRTRS</sequence>
<feature type="transmembrane region" description="Helical" evidence="7">
    <location>
        <begin position="191"/>
        <end position="211"/>
    </location>
</feature>
<dbReference type="AlphaFoldDB" id="A0A7K3WJT2"/>
<dbReference type="GO" id="GO:0005886">
    <property type="term" value="C:plasma membrane"/>
    <property type="evidence" value="ECO:0007669"/>
    <property type="project" value="UniProtKB-SubCell"/>
</dbReference>
<keyword evidence="3 7" id="KW-0812">Transmembrane</keyword>
<comment type="subcellular location">
    <subcellularLocation>
        <location evidence="1">Cell membrane</location>
        <topology evidence="1">Multi-pass membrane protein</topology>
    </subcellularLocation>
</comment>
<feature type="transmembrane region" description="Helical" evidence="7">
    <location>
        <begin position="51"/>
        <end position="73"/>
    </location>
</feature>
<dbReference type="EMBL" id="JAAGWK010000030">
    <property type="protein sequence ID" value="NEL56139.1"/>
    <property type="molecule type" value="Genomic_DNA"/>
</dbReference>
<dbReference type="Proteomes" id="UP000470470">
    <property type="component" value="Unassembled WGS sequence"/>
</dbReference>
<proteinExistence type="predicted"/>
<evidence type="ECO:0000256" key="5">
    <source>
        <dbReference type="ARBA" id="ARBA00023136"/>
    </source>
</evidence>
<feature type="transmembrane region" description="Helical" evidence="7">
    <location>
        <begin position="265"/>
        <end position="286"/>
    </location>
</feature>
<feature type="transmembrane region" description="Helical" evidence="7">
    <location>
        <begin position="160"/>
        <end position="179"/>
    </location>
</feature>
<name>A0A7K3WJT2_9ACTN</name>
<evidence type="ECO:0000256" key="1">
    <source>
        <dbReference type="ARBA" id="ARBA00004651"/>
    </source>
</evidence>
<dbReference type="InterPro" id="IPR019108">
    <property type="entry name" value="Caa3_assmbl_CtaG-rel"/>
</dbReference>
<evidence type="ECO:0000256" key="7">
    <source>
        <dbReference type="SAM" id="Phobius"/>
    </source>
</evidence>
<dbReference type="Pfam" id="PF09678">
    <property type="entry name" value="Caa3_CtaG"/>
    <property type="match status" value="1"/>
</dbReference>
<organism evidence="8 9">
    <name type="scientific">Goekera deserti</name>
    <dbReference type="NCBI Taxonomy" id="2497753"/>
    <lineage>
        <taxon>Bacteria</taxon>
        <taxon>Bacillati</taxon>
        <taxon>Actinomycetota</taxon>
        <taxon>Actinomycetes</taxon>
        <taxon>Geodermatophilales</taxon>
        <taxon>Geodermatophilaceae</taxon>
        <taxon>Goekera</taxon>
    </lineage>
</organism>
<keyword evidence="5 7" id="KW-0472">Membrane</keyword>
<evidence type="ECO:0000256" key="6">
    <source>
        <dbReference type="SAM" id="MobiDB-lite"/>
    </source>
</evidence>
<accession>A0A7K3WJT2</accession>
<evidence type="ECO:0000256" key="4">
    <source>
        <dbReference type="ARBA" id="ARBA00022989"/>
    </source>
</evidence>
<comment type="caution">
    <text evidence="8">The sequence shown here is derived from an EMBL/GenBank/DDBJ whole genome shotgun (WGS) entry which is preliminary data.</text>
</comment>
<keyword evidence="4 7" id="KW-1133">Transmembrane helix</keyword>
<protein>
    <submittedName>
        <fullName evidence="8">Cytochrome c oxidase assembly protein</fullName>
    </submittedName>
</protein>
<feature type="transmembrane region" description="Helical" evidence="7">
    <location>
        <begin position="223"/>
        <end position="245"/>
    </location>
</feature>
<evidence type="ECO:0000256" key="3">
    <source>
        <dbReference type="ARBA" id="ARBA00022692"/>
    </source>
</evidence>
<evidence type="ECO:0000256" key="2">
    <source>
        <dbReference type="ARBA" id="ARBA00022475"/>
    </source>
</evidence>
<feature type="region of interest" description="Disordered" evidence="6">
    <location>
        <begin position="299"/>
        <end position="366"/>
    </location>
</feature>
<evidence type="ECO:0000313" key="8">
    <source>
        <dbReference type="EMBL" id="NEL56139.1"/>
    </source>
</evidence>
<keyword evidence="9" id="KW-1185">Reference proteome</keyword>
<feature type="compositionally biased region" description="Low complexity" evidence="6">
    <location>
        <begin position="301"/>
        <end position="310"/>
    </location>
</feature>
<gene>
    <name evidence="8" type="ORF">G1H19_19375</name>
</gene>
<dbReference type="RefSeq" id="WP_162392393.1">
    <property type="nucleotide sequence ID" value="NZ_JAABOZ010000001.1"/>
</dbReference>
<reference evidence="8 9" key="1">
    <citation type="submission" date="2020-02" db="EMBL/GenBank/DDBJ databases">
        <title>The whole genome sequence of CPCC 205119.</title>
        <authorList>
            <person name="Jiang Z."/>
        </authorList>
    </citation>
    <scope>NUCLEOTIDE SEQUENCE [LARGE SCALE GENOMIC DNA]</scope>
    <source>
        <strain evidence="8 9">CPCC 205119</strain>
    </source>
</reference>